<keyword evidence="2" id="KW-1185">Reference proteome</keyword>
<name>A0A9W6Y6P2_9STRA</name>
<dbReference type="Proteomes" id="UP001165121">
    <property type="component" value="Unassembled WGS sequence"/>
</dbReference>
<gene>
    <name evidence="1" type="ORF">Pfra01_002460800</name>
</gene>
<evidence type="ECO:0000313" key="2">
    <source>
        <dbReference type="Proteomes" id="UP001165121"/>
    </source>
</evidence>
<accession>A0A9W6Y6P2</accession>
<evidence type="ECO:0000313" key="1">
    <source>
        <dbReference type="EMBL" id="GMF57598.1"/>
    </source>
</evidence>
<reference evidence="1" key="1">
    <citation type="submission" date="2023-04" db="EMBL/GenBank/DDBJ databases">
        <title>Phytophthora fragariaefolia NBRC 109709.</title>
        <authorList>
            <person name="Ichikawa N."/>
            <person name="Sato H."/>
            <person name="Tonouchi N."/>
        </authorList>
    </citation>
    <scope>NUCLEOTIDE SEQUENCE</scope>
    <source>
        <strain evidence="1">NBRC 109709</strain>
    </source>
</reference>
<protein>
    <submittedName>
        <fullName evidence="1">Unnamed protein product</fullName>
    </submittedName>
</protein>
<organism evidence="1 2">
    <name type="scientific">Phytophthora fragariaefolia</name>
    <dbReference type="NCBI Taxonomy" id="1490495"/>
    <lineage>
        <taxon>Eukaryota</taxon>
        <taxon>Sar</taxon>
        <taxon>Stramenopiles</taxon>
        <taxon>Oomycota</taxon>
        <taxon>Peronosporomycetes</taxon>
        <taxon>Peronosporales</taxon>
        <taxon>Peronosporaceae</taxon>
        <taxon>Phytophthora</taxon>
    </lineage>
</organism>
<sequence>MGTLGHDKMRTAHAETRGLRRQIDGDVVAAVALGRPRAEEMVVGLEGEEGVLAPVHQLAMASEPAGDTYILGDGAHCRTAPMPPFVSGRPSDLCTHFEAHRKQREPLGSL</sequence>
<dbReference type="EMBL" id="BSXT01004374">
    <property type="protein sequence ID" value="GMF57598.1"/>
    <property type="molecule type" value="Genomic_DNA"/>
</dbReference>
<comment type="caution">
    <text evidence="1">The sequence shown here is derived from an EMBL/GenBank/DDBJ whole genome shotgun (WGS) entry which is preliminary data.</text>
</comment>
<proteinExistence type="predicted"/>
<dbReference type="AlphaFoldDB" id="A0A9W6Y6P2"/>